<dbReference type="Gene3D" id="3.40.50.2000">
    <property type="entry name" value="Glycogen Phosphorylase B"/>
    <property type="match status" value="2"/>
</dbReference>
<feature type="transmembrane region" description="Helical" evidence="1">
    <location>
        <begin position="58"/>
        <end position="79"/>
    </location>
</feature>
<keyword evidence="2" id="KW-0328">Glycosyltransferase</keyword>
<accession>A0ABT1Y3U8</accession>
<keyword evidence="1" id="KW-0472">Membrane</keyword>
<proteinExistence type="predicted"/>
<keyword evidence="3" id="KW-1185">Reference proteome</keyword>
<dbReference type="SUPFAM" id="SSF53756">
    <property type="entry name" value="UDP-Glycosyltransferase/glycogen phosphorylase"/>
    <property type="match status" value="1"/>
</dbReference>
<evidence type="ECO:0000313" key="2">
    <source>
        <dbReference type="EMBL" id="MCR6545243.1"/>
    </source>
</evidence>
<organism evidence="2 3">
    <name type="scientific">Dehalobacterium formicoaceticum</name>
    <dbReference type="NCBI Taxonomy" id="51515"/>
    <lineage>
        <taxon>Bacteria</taxon>
        <taxon>Bacillati</taxon>
        <taxon>Bacillota</taxon>
        <taxon>Clostridia</taxon>
        <taxon>Eubacteriales</taxon>
        <taxon>Peptococcaceae</taxon>
        <taxon>Dehalobacterium</taxon>
    </lineage>
</organism>
<evidence type="ECO:0000313" key="3">
    <source>
        <dbReference type="Proteomes" id="UP001524944"/>
    </source>
</evidence>
<evidence type="ECO:0000256" key="1">
    <source>
        <dbReference type="SAM" id="Phobius"/>
    </source>
</evidence>
<dbReference type="Pfam" id="PF13692">
    <property type="entry name" value="Glyco_trans_1_4"/>
    <property type="match status" value="1"/>
</dbReference>
<gene>
    <name evidence="2" type="ORF">NVS47_06895</name>
</gene>
<dbReference type="EC" id="2.4.-.-" evidence="2"/>
<keyword evidence="1" id="KW-0812">Transmembrane</keyword>
<keyword evidence="1" id="KW-1133">Transmembrane helix</keyword>
<dbReference type="PANTHER" id="PTHR46401:SF8">
    <property type="entry name" value="BLL6006 PROTEIN"/>
    <property type="match status" value="1"/>
</dbReference>
<keyword evidence="2" id="KW-0808">Transferase</keyword>
<protein>
    <submittedName>
        <fullName evidence="2">Glycosyltransferase</fullName>
        <ecNumber evidence="2">2.4.-.-</ecNumber>
    </submittedName>
</protein>
<dbReference type="RefSeq" id="WP_157677277.1">
    <property type="nucleotide sequence ID" value="NZ_CP022121.1"/>
</dbReference>
<name>A0ABT1Y3U8_9FIRM</name>
<comment type="caution">
    <text evidence="2">The sequence shown here is derived from an EMBL/GenBank/DDBJ whole genome shotgun (WGS) entry which is preliminary data.</text>
</comment>
<dbReference type="Proteomes" id="UP001524944">
    <property type="component" value="Unassembled WGS sequence"/>
</dbReference>
<dbReference type="PANTHER" id="PTHR46401">
    <property type="entry name" value="GLYCOSYLTRANSFERASE WBBK-RELATED"/>
    <property type="match status" value="1"/>
</dbReference>
<reference evidence="2 3" key="1">
    <citation type="submission" date="2022-08" db="EMBL/GenBank/DDBJ databases">
        <title>Proteogenomics of the novel Dehalobacterium formicoaceticum strain EZ94 highlights a key role of methyltransferases during anaerobic dichloromethane degradation.</title>
        <authorList>
            <person name="Wasmund K."/>
        </authorList>
    </citation>
    <scope>NUCLEOTIDE SEQUENCE [LARGE SCALE GENOMIC DNA]</scope>
    <source>
        <strain evidence="2 3">EZ94</strain>
    </source>
</reference>
<dbReference type="EMBL" id="JANPWE010000002">
    <property type="protein sequence ID" value="MCR6545243.1"/>
    <property type="molecule type" value="Genomic_DNA"/>
</dbReference>
<sequence>MRRIFWADLNYFDLKTDKSTFIEICNELAKSGYEVCFITSYKKSKFIPEDLNYLFQYIYAPAVPFLFRLILIFRILLYLMKNLQQDDLLICQPAALALTLVAKKKNAKVHLDFRTLPCDIISWKGHLDRYIFWKIMIKWFLEDADSFSFISETLKSEVEKEFNHHFHDYVIWSSAVNTELFKILPNNREGAKSIHFFYHGHITIKRGILTFINAFAQVIQHGRNDVFLTIAGDGPELEFIKKSTDDLGMKEHVRFLGLQPYESMPGLINEADICVSPLPDRLEWNVSSPLKVFEYLACGKPVLLTPIPAHRDVLGDMDGIIYTKGDDENAFVSGITEACEKVEFLNAQSNFLRNFVSRRYTWKEQGKVLIAHLRKIYTGD</sequence>
<dbReference type="GO" id="GO:0016757">
    <property type="term" value="F:glycosyltransferase activity"/>
    <property type="evidence" value="ECO:0007669"/>
    <property type="project" value="UniProtKB-KW"/>
</dbReference>